<evidence type="ECO:0000256" key="2">
    <source>
        <dbReference type="SAM" id="SignalP"/>
    </source>
</evidence>
<evidence type="ECO:0000313" key="4">
    <source>
        <dbReference type="EMBL" id="RBR25307.1"/>
    </source>
</evidence>
<dbReference type="InterPro" id="IPR003609">
    <property type="entry name" value="Pan_app"/>
</dbReference>
<feature type="region of interest" description="Disordered" evidence="1">
    <location>
        <begin position="211"/>
        <end position="387"/>
    </location>
</feature>
<feature type="compositionally biased region" description="Polar residues" evidence="1">
    <location>
        <begin position="374"/>
        <end position="387"/>
    </location>
</feature>
<name>A0A366S7J1_9HYPO</name>
<dbReference type="GeneID" id="41991362"/>
<proteinExistence type="predicted"/>
<feature type="domain" description="Apple" evidence="3">
    <location>
        <begin position="27"/>
        <end position="103"/>
    </location>
</feature>
<feature type="compositionally biased region" description="Basic and acidic residues" evidence="1">
    <location>
        <begin position="301"/>
        <end position="343"/>
    </location>
</feature>
<dbReference type="AlphaFoldDB" id="A0A366S7J1"/>
<dbReference type="RefSeq" id="XP_031019898.1">
    <property type="nucleotide sequence ID" value="XM_031156066.1"/>
</dbReference>
<accession>A0A366S7J1</accession>
<feature type="compositionally biased region" description="Polar residues" evidence="1">
    <location>
        <begin position="211"/>
        <end position="220"/>
    </location>
</feature>
<feature type="chain" id="PRO_5016694835" description="Apple domain-containing protein" evidence="2">
    <location>
        <begin position="18"/>
        <end position="387"/>
    </location>
</feature>
<evidence type="ECO:0000259" key="3">
    <source>
        <dbReference type="PROSITE" id="PS50948"/>
    </source>
</evidence>
<keyword evidence="5" id="KW-1185">Reference proteome</keyword>
<evidence type="ECO:0000256" key="1">
    <source>
        <dbReference type="SAM" id="MobiDB-lite"/>
    </source>
</evidence>
<dbReference type="Proteomes" id="UP000253153">
    <property type="component" value="Unassembled WGS sequence"/>
</dbReference>
<dbReference type="OrthoDB" id="3793367at2759"/>
<comment type="caution">
    <text evidence="4">The sequence shown here is derived from an EMBL/GenBank/DDBJ whole genome shotgun (WGS) entry which is preliminary data.</text>
</comment>
<evidence type="ECO:0000313" key="5">
    <source>
        <dbReference type="Proteomes" id="UP000253153"/>
    </source>
</evidence>
<feature type="compositionally biased region" description="Low complexity" evidence="1">
    <location>
        <begin position="242"/>
        <end position="258"/>
    </location>
</feature>
<dbReference type="EMBL" id="QKXC01000040">
    <property type="protein sequence ID" value="RBR25307.1"/>
    <property type="molecule type" value="Genomic_DNA"/>
</dbReference>
<sequence length="387" mass="40886">MKTSIAILSASMASVMAIPFTMSTQKCNIAPAGSANGKIKAYHAGSADTAVDCQTVCASDDTCKSFVFGLIKGAPHPSCLIFDVQASKVPARKDGLHVFDKECASDRVPTSAPTTDQPWGTVPKNVLVRRSAKCNCAASGSANDDVEPYKTTTADTAKDCQALAEADTSCLSFLYGLPDNSETPICKLFKVAAAKIPARSDKLFVFDKGCSSKQVPTTAPTKDAPRGLVSENASKVTKVQDAPAKATKAAKVAVSGSKENNKAKSKAKAKATKVQNEQAKATMVSKNENKETSYTTENESDISKDSKNTKVTQNKDNKTEANKTTENKDTKENKGSENKDNKQHTISPKTIITKVRTGTQATQAAKAEGKGSACKTNKAANSQPTQN</sequence>
<organism evidence="4 5">
    <name type="scientific">Fusarium coffeatum</name>
    <dbReference type="NCBI Taxonomy" id="231269"/>
    <lineage>
        <taxon>Eukaryota</taxon>
        <taxon>Fungi</taxon>
        <taxon>Dikarya</taxon>
        <taxon>Ascomycota</taxon>
        <taxon>Pezizomycotina</taxon>
        <taxon>Sordariomycetes</taxon>
        <taxon>Hypocreomycetidae</taxon>
        <taxon>Hypocreales</taxon>
        <taxon>Nectriaceae</taxon>
        <taxon>Fusarium</taxon>
        <taxon>Fusarium incarnatum-equiseti species complex</taxon>
    </lineage>
</organism>
<feature type="compositionally biased region" description="Polar residues" evidence="1">
    <location>
        <begin position="344"/>
        <end position="363"/>
    </location>
</feature>
<dbReference type="Pfam" id="PF14295">
    <property type="entry name" value="PAN_4"/>
    <property type="match status" value="2"/>
</dbReference>
<gene>
    <name evidence="4" type="ORF">FIESC28_01916</name>
</gene>
<dbReference type="PROSITE" id="PS50948">
    <property type="entry name" value="PAN"/>
    <property type="match status" value="1"/>
</dbReference>
<reference evidence="4 5" key="1">
    <citation type="submission" date="2018-06" db="EMBL/GenBank/DDBJ databases">
        <title>Fusarium incarnatum-equiseti species complex species 28.</title>
        <authorList>
            <person name="Gardiner D.M."/>
        </authorList>
    </citation>
    <scope>NUCLEOTIDE SEQUENCE [LARGE SCALE GENOMIC DNA]</scope>
    <source>
        <strain evidence="4 5">FIESC_28</strain>
    </source>
</reference>
<dbReference type="Gene3D" id="3.50.4.10">
    <property type="entry name" value="Hepatocyte Growth Factor"/>
    <property type="match status" value="1"/>
</dbReference>
<keyword evidence="2" id="KW-0732">Signal</keyword>
<feature type="signal peptide" evidence="2">
    <location>
        <begin position="1"/>
        <end position="17"/>
    </location>
</feature>
<protein>
    <recommendedName>
        <fullName evidence="3">Apple domain-containing protein</fullName>
    </recommendedName>
</protein>